<dbReference type="RefSeq" id="WP_013569309.1">
    <property type="nucleotide sequence ID" value="NC_014963.1"/>
</dbReference>
<dbReference type="eggNOG" id="COG2755">
    <property type="taxonomic scope" value="Bacteria"/>
</dbReference>
<protein>
    <submittedName>
        <fullName evidence="3">Lipolytic protein G-D-S-L family</fullName>
    </submittedName>
</protein>
<feature type="signal peptide" evidence="1">
    <location>
        <begin position="1"/>
        <end position="15"/>
    </location>
</feature>
<dbReference type="HOGENOM" id="CLU_051989_5_1_0"/>
<dbReference type="PANTHER" id="PTHR30383">
    <property type="entry name" value="THIOESTERASE 1/PROTEASE 1/LYSOPHOSPHOLIPASE L1"/>
    <property type="match status" value="1"/>
</dbReference>
<dbReference type="GO" id="GO:0004622">
    <property type="term" value="F:phosphatidylcholine lysophospholipase activity"/>
    <property type="evidence" value="ECO:0007669"/>
    <property type="project" value="TreeGrafter"/>
</dbReference>
<name>E8V3G3_TERSS</name>
<feature type="chain" id="PRO_5012293962" evidence="1">
    <location>
        <begin position="16"/>
        <end position="250"/>
    </location>
</feature>
<dbReference type="InterPro" id="IPR013830">
    <property type="entry name" value="SGNH_hydro"/>
</dbReference>
<dbReference type="Pfam" id="PF13472">
    <property type="entry name" value="Lipase_GDSL_2"/>
    <property type="match status" value="1"/>
</dbReference>
<evidence type="ECO:0000256" key="1">
    <source>
        <dbReference type="SAM" id="SignalP"/>
    </source>
</evidence>
<dbReference type="KEGG" id="tsa:AciPR4_2803"/>
<accession>E8V3G3</accession>
<sequence>MKLSALLFTFFLASAGISQTTPATVSSAAPLTHTNIHPPLEDWARLGVYEAENKRLAALPITLPRVVFLGDSITNHWQDAKYSSLFQDKPNYIDRGINGGNAGQMLLRYRSDVLALKPKVVVLLAGTNDLVAFKVSDTVAFIEQTISSIVDLAEANHERIILCSVLPVSDALRPQTTDRHPEDILRLNAWLKSHAAERHVQYVDYYAAMTDGHDRLQTSLTIDGLHPNHAGYEKMEPLVNQAIERELAHR</sequence>
<dbReference type="Proteomes" id="UP000006844">
    <property type="component" value="Chromosome"/>
</dbReference>
<evidence type="ECO:0000313" key="3">
    <source>
        <dbReference type="EMBL" id="ADV83576.1"/>
    </source>
</evidence>
<dbReference type="InterPro" id="IPR051532">
    <property type="entry name" value="Ester_Hydrolysis_Enzymes"/>
</dbReference>
<feature type="domain" description="SGNH hydrolase-type esterase" evidence="2">
    <location>
        <begin position="68"/>
        <end position="233"/>
    </location>
</feature>
<keyword evidence="4" id="KW-1185">Reference proteome</keyword>
<evidence type="ECO:0000313" key="4">
    <source>
        <dbReference type="Proteomes" id="UP000006844"/>
    </source>
</evidence>
<dbReference type="InterPro" id="IPR036514">
    <property type="entry name" value="SGNH_hydro_sf"/>
</dbReference>
<keyword evidence="1" id="KW-0732">Signal</keyword>
<dbReference type="EMBL" id="CP002467">
    <property type="protein sequence ID" value="ADV83576.1"/>
    <property type="molecule type" value="Genomic_DNA"/>
</dbReference>
<proteinExistence type="predicted"/>
<gene>
    <name evidence="3" type="ordered locus">AciPR4_2803</name>
</gene>
<reference evidence="3 4" key="1">
    <citation type="journal article" date="2012" name="Stand. Genomic Sci.">
        <title>Complete genome sequence of Terriglobus saanensis type strain SP1PR4(T), an Acidobacteria from tundra soil.</title>
        <authorList>
            <person name="Rawat S.R."/>
            <person name="Mannisto M.K."/>
            <person name="Starovoytov V."/>
            <person name="Goodwin L."/>
            <person name="Nolan M."/>
            <person name="Hauser L."/>
            <person name="Land M."/>
            <person name="Davenport K.W."/>
            <person name="Woyke T."/>
            <person name="Haggblom M.M."/>
        </authorList>
    </citation>
    <scope>NUCLEOTIDE SEQUENCE</scope>
    <source>
        <strain evidence="4">ATCC BAA-1853 / DSM 23119 / SP1PR4</strain>
    </source>
</reference>
<dbReference type="OrthoDB" id="2513075at2"/>
<evidence type="ECO:0000259" key="2">
    <source>
        <dbReference type="Pfam" id="PF13472"/>
    </source>
</evidence>
<dbReference type="Gene3D" id="3.40.50.1110">
    <property type="entry name" value="SGNH hydrolase"/>
    <property type="match status" value="1"/>
</dbReference>
<dbReference type="STRING" id="401053.AciPR4_2803"/>
<organism evidence="3 4">
    <name type="scientific">Terriglobus saanensis (strain ATCC BAA-1853 / DSM 23119 / SP1PR4)</name>
    <dbReference type="NCBI Taxonomy" id="401053"/>
    <lineage>
        <taxon>Bacteria</taxon>
        <taxon>Pseudomonadati</taxon>
        <taxon>Acidobacteriota</taxon>
        <taxon>Terriglobia</taxon>
        <taxon>Terriglobales</taxon>
        <taxon>Acidobacteriaceae</taxon>
        <taxon>Terriglobus</taxon>
    </lineage>
</organism>
<dbReference type="AlphaFoldDB" id="E8V3G3"/>
<dbReference type="PANTHER" id="PTHR30383:SF5">
    <property type="entry name" value="SGNH HYDROLASE-TYPE ESTERASE DOMAIN-CONTAINING PROTEIN"/>
    <property type="match status" value="1"/>
</dbReference>
<dbReference type="SUPFAM" id="SSF52266">
    <property type="entry name" value="SGNH hydrolase"/>
    <property type="match status" value="1"/>
</dbReference>